<feature type="non-terminal residue" evidence="2">
    <location>
        <position position="92"/>
    </location>
</feature>
<evidence type="ECO:0000256" key="1">
    <source>
        <dbReference type="SAM" id="MobiDB-lite"/>
    </source>
</evidence>
<proteinExistence type="predicted"/>
<name>A0A9N9JPI7_9GLOM</name>
<dbReference type="OrthoDB" id="10547965at2759"/>
<gene>
    <name evidence="2" type="ORF">DERYTH_LOCUS21493</name>
</gene>
<comment type="caution">
    <text evidence="2">The sequence shown here is derived from an EMBL/GenBank/DDBJ whole genome shotgun (WGS) entry which is preliminary data.</text>
</comment>
<feature type="compositionally biased region" description="Low complexity" evidence="1">
    <location>
        <begin position="30"/>
        <end position="45"/>
    </location>
</feature>
<dbReference type="Proteomes" id="UP000789405">
    <property type="component" value="Unassembled WGS sequence"/>
</dbReference>
<reference evidence="2" key="1">
    <citation type="submission" date="2021-06" db="EMBL/GenBank/DDBJ databases">
        <authorList>
            <person name="Kallberg Y."/>
            <person name="Tangrot J."/>
            <person name="Rosling A."/>
        </authorList>
    </citation>
    <scope>NUCLEOTIDE SEQUENCE</scope>
    <source>
        <strain evidence="2">MA453B</strain>
    </source>
</reference>
<evidence type="ECO:0000313" key="2">
    <source>
        <dbReference type="EMBL" id="CAG8791323.1"/>
    </source>
</evidence>
<dbReference type="EMBL" id="CAJVPY010027533">
    <property type="protein sequence ID" value="CAG8791323.1"/>
    <property type="molecule type" value="Genomic_DNA"/>
</dbReference>
<protein>
    <submittedName>
        <fullName evidence="2">1180_t:CDS:1</fullName>
    </submittedName>
</protein>
<organism evidence="2 3">
    <name type="scientific">Dentiscutata erythropus</name>
    <dbReference type="NCBI Taxonomy" id="1348616"/>
    <lineage>
        <taxon>Eukaryota</taxon>
        <taxon>Fungi</taxon>
        <taxon>Fungi incertae sedis</taxon>
        <taxon>Mucoromycota</taxon>
        <taxon>Glomeromycotina</taxon>
        <taxon>Glomeromycetes</taxon>
        <taxon>Diversisporales</taxon>
        <taxon>Gigasporaceae</taxon>
        <taxon>Dentiscutata</taxon>
    </lineage>
</organism>
<keyword evidence="3" id="KW-1185">Reference proteome</keyword>
<feature type="region of interest" description="Disordered" evidence="1">
    <location>
        <begin position="26"/>
        <end position="46"/>
    </location>
</feature>
<evidence type="ECO:0000313" key="3">
    <source>
        <dbReference type="Proteomes" id="UP000789405"/>
    </source>
</evidence>
<accession>A0A9N9JPI7</accession>
<dbReference type="AlphaFoldDB" id="A0A9N9JPI7"/>
<sequence length="92" mass="10350">MENININELEHNAEELYGLSDMEDILTDENNNSTSSSSITPNDSANFEDEKRITAISIIKNVFHTYLQLNYSTAPTPTTFLTSSEMPQNLYG</sequence>